<dbReference type="EMBL" id="ASPP01005633">
    <property type="protein sequence ID" value="ETO30192.1"/>
    <property type="molecule type" value="Genomic_DNA"/>
</dbReference>
<evidence type="ECO:0000313" key="2">
    <source>
        <dbReference type="EMBL" id="ETO30192.1"/>
    </source>
</evidence>
<dbReference type="Proteomes" id="UP000023152">
    <property type="component" value="Unassembled WGS sequence"/>
</dbReference>
<protein>
    <submittedName>
        <fullName evidence="2">Uncharacterized protein</fullName>
    </submittedName>
</protein>
<feature type="region of interest" description="Disordered" evidence="1">
    <location>
        <begin position="91"/>
        <end position="122"/>
    </location>
</feature>
<reference evidence="2 3" key="1">
    <citation type="journal article" date="2013" name="Curr. Biol.">
        <title>The Genome of the Foraminiferan Reticulomyxa filosa.</title>
        <authorList>
            <person name="Glockner G."/>
            <person name="Hulsmann N."/>
            <person name="Schleicher M."/>
            <person name="Noegel A.A."/>
            <person name="Eichinger L."/>
            <person name="Gallinger C."/>
            <person name="Pawlowski J."/>
            <person name="Sierra R."/>
            <person name="Euteneuer U."/>
            <person name="Pillet L."/>
            <person name="Moustafa A."/>
            <person name="Platzer M."/>
            <person name="Groth M."/>
            <person name="Szafranski K."/>
            <person name="Schliwa M."/>
        </authorList>
    </citation>
    <scope>NUCLEOTIDE SEQUENCE [LARGE SCALE GENOMIC DNA]</scope>
</reference>
<accession>X6NY26</accession>
<comment type="caution">
    <text evidence="2">The sequence shown here is derived from an EMBL/GenBank/DDBJ whole genome shotgun (WGS) entry which is preliminary data.</text>
</comment>
<organism evidence="2 3">
    <name type="scientific">Reticulomyxa filosa</name>
    <dbReference type="NCBI Taxonomy" id="46433"/>
    <lineage>
        <taxon>Eukaryota</taxon>
        <taxon>Sar</taxon>
        <taxon>Rhizaria</taxon>
        <taxon>Retaria</taxon>
        <taxon>Foraminifera</taxon>
        <taxon>Monothalamids</taxon>
        <taxon>Reticulomyxidae</taxon>
        <taxon>Reticulomyxa</taxon>
    </lineage>
</organism>
<evidence type="ECO:0000313" key="3">
    <source>
        <dbReference type="Proteomes" id="UP000023152"/>
    </source>
</evidence>
<keyword evidence="3" id="KW-1185">Reference proteome</keyword>
<evidence type="ECO:0000256" key="1">
    <source>
        <dbReference type="SAM" id="MobiDB-lite"/>
    </source>
</evidence>
<feature type="compositionally biased region" description="Basic and acidic residues" evidence="1">
    <location>
        <begin position="92"/>
        <end position="106"/>
    </location>
</feature>
<sequence>MSQDTKAILANMATFQDVESPMKPTSFGPLKLIVNVRESAEMIESNKRTYASNVANVQTKANSNYNLKNASQQNLKEEILQKEFVLNGFNKNNKENADPAFSEKKNIGRNNTWPGDKSEQTENEVLKEKIKQLEMEIIHLKTIIHQLQGNTANDYLKKNYEFDDCIGNTSGNNTKKSAMRNTWEENKNVNFEARVEVVCDAINGQRCSDLYITSEKASQLRQIRMSTPHPTRSTSECSNSNEVPTEQAQTNARDYLYLQPNFSNQTDKVSVQNIVQDLDMIMSRDFYFFYFFCLDGVIQRRVFLFERLSFFPVHIPQTVMETCTVVNKALKRR</sequence>
<name>X6NY26_RETFI</name>
<gene>
    <name evidence="2" type="ORF">RFI_06933</name>
</gene>
<dbReference type="AlphaFoldDB" id="X6NY26"/>
<proteinExistence type="predicted"/>